<name>A0A1H8YV24_9RHOB</name>
<gene>
    <name evidence="1" type="ORF">SAMN04488092_101138</name>
</gene>
<dbReference type="InterPro" id="IPR015867">
    <property type="entry name" value="N-reg_PII/ATP_PRibTrfase_C"/>
</dbReference>
<dbReference type="EMBL" id="FOEP01000001">
    <property type="protein sequence ID" value="SEP55957.1"/>
    <property type="molecule type" value="Genomic_DNA"/>
</dbReference>
<dbReference type="Gene3D" id="3.30.70.120">
    <property type="match status" value="1"/>
</dbReference>
<dbReference type="InterPro" id="IPR036069">
    <property type="entry name" value="DUF34/NIF3_sf"/>
</dbReference>
<organism evidence="1 2">
    <name type="scientific">Thalassovita taeanensis</name>
    <dbReference type="NCBI Taxonomy" id="657014"/>
    <lineage>
        <taxon>Bacteria</taxon>
        <taxon>Pseudomonadati</taxon>
        <taxon>Pseudomonadota</taxon>
        <taxon>Alphaproteobacteria</taxon>
        <taxon>Rhodobacterales</taxon>
        <taxon>Roseobacteraceae</taxon>
        <taxon>Thalassovita</taxon>
    </lineage>
</organism>
<protein>
    <submittedName>
        <fullName evidence="1">Uncharacterized protein</fullName>
    </submittedName>
</protein>
<accession>A0A1H8YV24</accession>
<reference evidence="1 2" key="1">
    <citation type="submission" date="2016-10" db="EMBL/GenBank/DDBJ databases">
        <authorList>
            <person name="de Groot N.N."/>
        </authorList>
    </citation>
    <scope>NUCLEOTIDE SEQUENCE [LARGE SCALE GENOMIC DNA]</scope>
    <source>
        <strain evidence="1 2">DSM 22007</strain>
    </source>
</reference>
<evidence type="ECO:0000313" key="2">
    <source>
        <dbReference type="Proteomes" id="UP000198634"/>
    </source>
</evidence>
<dbReference type="Proteomes" id="UP000198634">
    <property type="component" value="Unassembled WGS sequence"/>
</dbReference>
<proteinExistence type="predicted"/>
<dbReference type="STRING" id="657014.SAMN04488092_101138"/>
<sequence length="149" mass="16542">MPQTDTTKPAFTLHPAFHVTVQRPEAHLPEVLEAVQAVDPLTYGFYDQVSFATTPGVQRFRSCPGGRNPASETAMQVPCTELSFAVLDTDPAHLNQVLQAIFDSHPYEEPVIFVTQATYTRHVPGTGLDAPAKFWNRDTPDWVPATHRD</sequence>
<dbReference type="RefSeq" id="WP_090266833.1">
    <property type="nucleotide sequence ID" value="NZ_FOEP01000001.1"/>
</dbReference>
<dbReference type="OrthoDB" id="9771057at2"/>
<keyword evidence="2" id="KW-1185">Reference proteome</keyword>
<dbReference type="SUPFAM" id="SSF102705">
    <property type="entry name" value="NIF3 (NGG1p interacting factor 3)-like"/>
    <property type="match status" value="1"/>
</dbReference>
<dbReference type="AlphaFoldDB" id="A0A1H8YV24"/>
<evidence type="ECO:0000313" key="1">
    <source>
        <dbReference type="EMBL" id="SEP55957.1"/>
    </source>
</evidence>